<dbReference type="SUPFAM" id="SSF46785">
    <property type="entry name" value="Winged helix' DNA-binding domain"/>
    <property type="match status" value="1"/>
</dbReference>
<dbReference type="InterPro" id="IPR036388">
    <property type="entry name" value="WH-like_DNA-bd_sf"/>
</dbReference>
<dbReference type="Pfam" id="PF08279">
    <property type="entry name" value="HTH_11"/>
    <property type="match status" value="1"/>
</dbReference>
<dbReference type="RefSeq" id="WP_119864102.1">
    <property type="nucleotide sequence ID" value="NZ_CP016786.1"/>
</dbReference>
<feature type="domain" description="3H" evidence="2">
    <location>
        <begin position="71"/>
        <end position="167"/>
    </location>
</feature>
<dbReference type="InterPro" id="IPR036390">
    <property type="entry name" value="WH_DNA-bd_sf"/>
</dbReference>
<dbReference type="PANTHER" id="PTHR40068">
    <property type="entry name" value="TRANSCRIPTION REPRESSOR NIAR-RELATED"/>
    <property type="match status" value="1"/>
</dbReference>
<evidence type="ECO:0000313" key="5">
    <source>
        <dbReference type="Proteomes" id="UP000264883"/>
    </source>
</evidence>
<dbReference type="InterPro" id="IPR035922">
    <property type="entry name" value="3H_dom_sf"/>
</dbReference>
<protein>
    <submittedName>
        <fullName evidence="4">Transcriptional regulator</fullName>
    </submittedName>
</protein>
<dbReference type="AlphaFoldDB" id="A0A343J8W1"/>
<sequence>MKSNKRREEILKLLINENGAIKGSELAERFSVTRQVIVKDIAILRASGRDIIATPDGYMYNKSAKRFKSIIAVNHKGDKTKEEIEVVIKYGGVMEDVIIDHPLYGEIRASLMIKNLNDLNKFINKFTSKGAKPLSNLTDGVHLHTISAETEEDIILIKEELRDKGILL</sequence>
<dbReference type="Gene3D" id="3.30.1340.20">
    <property type="entry name" value="3H domain"/>
    <property type="match status" value="1"/>
</dbReference>
<reference evidence="4 5" key="1">
    <citation type="submission" date="2016-08" db="EMBL/GenBank/DDBJ databases">
        <title>Complete Genome Sequence Of The Indigo Reducing Clostridium isatidis DSM15098.</title>
        <authorList>
            <person name="Little G.T."/>
            <person name="Minton N.P."/>
        </authorList>
    </citation>
    <scope>NUCLEOTIDE SEQUENCE [LARGE SCALE GENOMIC DNA]</scope>
    <source>
        <strain evidence="4 5">DSM 15098</strain>
    </source>
</reference>
<feature type="domain" description="Helix-turn-helix type 11" evidence="3">
    <location>
        <begin position="6"/>
        <end position="58"/>
    </location>
</feature>
<evidence type="ECO:0000259" key="2">
    <source>
        <dbReference type="Pfam" id="PF02829"/>
    </source>
</evidence>
<feature type="binding site" evidence="1">
    <location>
        <position position="142"/>
    </location>
    <ligand>
        <name>Ni(2+)</name>
        <dbReference type="ChEBI" id="CHEBI:49786"/>
    </ligand>
</feature>
<dbReference type="Pfam" id="PF02829">
    <property type="entry name" value="3H"/>
    <property type="match status" value="1"/>
</dbReference>
<proteinExistence type="predicted"/>
<dbReference type="InterPro" id="IPR026043">
    <property type="entry name" value="NadR"/>
</dbReference>
<dbReference type="KEGG" id="cia:BEN51_00105"/>
<dbReference type="Gene3D" id="1.10.10.10">
    <property type="entry name" value="Winged helix-like DNA-binding domain superfamily/Winged helix DNA-binding domain"/>
    <property type="match status" value="1"/>
</dbReference>
<gene>
    <name evidence="4" type="ORF">BEN51_00105</name>
</gene>
<dbReference type="GO" id="GO:0046872">
    <property type="term" value="F:metal ion binding"/>
    <property type="evidence" value="ECO:0007669"/>
    <property type="project" value="UniProtKB-KW"/>
</dbReference>
<dbReference type="OrthoDB" id="9792661at2"/>
<evidence type="ECO:0000259" key="3">
    <source>
        <dbReference type="Pfam" id="PF08279"/>
    </source>
</evidence>
<keyword evidence="5" id="KW-1185">Reference proteome</keyword>
<keyword evidence="1" id="KW-0479">Metal-binding</keyword>
<organism evidence="4 5">
    <name type="scientific">Clostridium isatidis</name>
    <dbReference type="NCBI Taxonomy" id="182773"/>
    <lineage>
        <taxon>Bacteria</taxon>
        <taxon>Bacillati</taxon>
        <taxon>Bacillota</taxon>
        <taxon>Clostridia</taxon>
        <taxon>Eubacteriales</taxon>
        <taxon>Clostridiaceae</taxon>
        <taxon>Clostridium</taxon>
    </lineage>
</organism>
<dbReference type="InterPro" id="IPR004173">
    <property type="entry name" value="3H_domain"/>
</dbReference>
<evidence type="ECO:0000256" key="1">
    <source>
        <dbReference type="PIRSR" id="PIRSR037847-1"/>
    </source>
</evidence>
<dbReference type="InterPro" id="IPR013196">
    <property type="entry name" value="HTH_11"/>
</dbReference>
<accession>A0A343J8W1</accession>
<feature type="binding site" evidence="1">
    <location>
        <position position="83"/>
    </location>
    <ligand>
        <name>Ni(2+)</name>
        <dbReference type="ChEBI" id="CHEBI:49786"/>
    </ligand>
</feature>
<feature type="binding site" evidence="1">
    <location>
        <position position="144"/>
    </location>
    <ligand>
        <name>Ni(2+)</name>
        <dbReference type="ChEBI" id="CHEBI:49786"/>
    </ligand>
</feature>
<feature type="binding site" evidence="1">
    <location>
        <position position="75"/>
    </location>
    <ligand>
        <name>Ni(2+)</name>
        <dbReference type="ChEBI" id="CHEBI:49786"/>
    </ligand>
</feature>
<dbReference type="PANTHER" id="PTHR40068:SF1">
    <property type="entry name" value="TRANSCRIPTION REPRESSOR NIAR-RELATED"/>
    <property type="match status" value="1"/>
</dbReference>
<name>A0A343J8W1_9CLOT</name>
<dbReference type="Proteomes" id="UP000264883">
    <property type="component" value="Chromosome"/>
</dbReference>
<keyword evidence="1" id="KW-0533">Nickel</keyword>
<dbReference type="EMBL" id="CP016786">
    <property type="protein sequence ID" value="ASW41969.1"/>
    <property type="molecule type" value="Genomic_DNA"/>
</dbReference>
<dbReference type="SUPFAM" id="SSF75500">
    <property type="entry name" value="Putative transcriptional regulator TM1602, C-terminal domain"/>
    <property type="match status" value="1"/>
</dbReference>
<evidence type="ECO:0000313" key="4">
    <source>
        <dbReference type="EMBL" id="ASW41969.1"/>
    </source>
</evidence>
<dbReference type="PIRSF" id="PIRSF037847">
    <property type="entry name" value="NiaR"/>
    <property type="match status" value="1"/>
</dbReference>